<sequence>MAIGNEWVHDEEVVRRSLAKFFVFKLPEDQRIERVYWALEGAVVRVWTIIDRPDYEFEKSIYEAQLRFMDAFQELECDFSVIYRLGRPVEYFGMEGARLTKTQSRRPRNLAVRSDSA</sequence>
<name>A0A564ZKS1_9BACT</name>
<organism evidence="1 2">
    <name type="scientific">Candidatus Methylomirabilis lanthanidiphila</name>
    <dbReference type="NCBI Taxonomy" id="2211376"/>
    <lineage>
        <taxon>Bacteria</taxon>
        <taxon>Candidatus Methylomirabilota</taxon>
        <taxon>Candidatus Methylomirabilia</taxon>
        <taxon>Candidatus Methylomirabilales</taxon>
        <taxon>Candidatus Methylomirabilaceae</taxon>
        <taxon>Candidatus Methylomirabilis</taxon>
    </lineage>
</organism>
<reference evidence="1 2" key="1">
    <citation type="submission" date="2019-07" db="EMBL/GenBank/DDBJ databases">
        <authorList>
            <person name="Cremers G."/>
        </authorList>
    </citation>
    <scope>NUCLEOTIDE SEQUENCE [LARGE SCALE GENOMIC DNA]</scope>
</reference>
<protein>
    <submittedName>
        <fullName evidence="1">Uncharacterized protein</fullName>
    </submittedName>
</protein>
<dbReference type="EMBL" id="CABIKM010000033">
    <property type="protein sequence ID" value="VUZ85773.1"/>
    <property type="molecule type" value="Genomic_DNA"/>
</dbReference>
<proteinExistence type="predicted"/>
<gene>
    <name evidence="1" type="ORF">MELA_02158</name>
</gene>
<evidence type="ECO:0000313" key="1">
    <source>
        <dbReference type="EMBL" id="VUZ85773.1"/>
    </source>
</evidence>
<keyword evidence="2" id="KW-1185">Reference proteome</keyword>
<dbReference type="AlphaFoldDB" id="A0A564ZKS1"/>
<evidence type="ECO:0000313" key="2">
    <source>
        <dbReference type="Proteomes" id="UP000334340"/>
    </source>
</evidence>
<accession>A0A564ZKS1</accession>
<dbReference type="Proteomes" id="UP000334340">
    <property type="component" value="Unassembled WGS sequence"/>
</dbReference>